<accession>A0A4R6WL08</accession>
<evidence type="ECO:0000256" key="1">
    <source>
        <dbReference type="ARBA" id="ARBA00005953"/>
    </source>
</evidence>
<keyword evidence="4" id="KW-1185">Reference proteome</keyword>
<reference evidence="3 4" key="1">
    <citation type="submission" date="2019-03" db="EMBL/GenBank/DDBJ databases">
        <title>Genomic Encyclopedia of Archaeal and Bacterial Type Strains, Phase II (KMG-II): from individual species to whole genera.</title>
        <authorList>
            <person name="Goeker M."/>
        </authorList>
    </citation>
    <scope>NUCLEOTIDE SEQUENCE [LARGE SCALE GENOMIC DNA]</scope>
    <source>
        <strain evidence="3 4">DSM 28353</strain>
    </source>
</reference>
<dbReference type="PIRSF" id="PIRSF003230">
    <property type="entry name" value="YbgC"/>
    <property type="match status" value="1"/>
</dbReference>
<dbReference type="AlphaFoldDB" id="A0A4R6WL08"/>
<evidence type="ECO:0000313" key="4">
    <source>
        <dbReference type="Proteomes" id="UP000295292"/>
    </source>
</evidence>
<keyword evidence="2 3" id="KW-0378">Hydrolase</keyword>
<evidence type="ECO:0000256" key="2">
    <source>
        <dbReference type="ARBA" id="ARBA00022801"/>
    </source>
</evidence>
<dbReference type="RefSeq" id="WP_133582768.1">
    <property type="nucleotide sequence ID" value="NZ_SNYV01000004.1"/>
</dbReference>
<dbReference type="InterPro" id="IPR050563">
    <property type="entry name" value="4-hydroxybenzoyl-CoA_TE"/>
</dbReference>
<dbReference type="Pfam" id="PF13279">
    <property type="entry name" value="4HBT_2"/>
    <property type="match status" value="1"/>
</dbReference>
<dbReference type="PANTHER" id="PTHR31793">
    <property type="entry name" value="4-HYDROXYBENZOYL-COA THIOESTERASE FAMILY MEMBER"/>
    <property type="match status" value="1"/>
</dbReference>
<dbReference type="OrthoDB" id="9800856at2"/>
<dbReference type="PANTHER" id="PTHR31793:SF27">
    <property type="entry name" value="NOVEL THIOESTERASE SUPERFAMILY DOMAIN AND SAPOSIN A-TYPE DOMAIN CONTAINING PROTEIN (0610012H03RIK)"/>
    <property type="match status" value="1"/>
</dbReference>
<proteinExistence type="inferred from homology"/>
<sequence>MFIYEHQLRIRYAETDQMGYVYYGNYAAFYEVARTEMLRQTGISYKQLEDMGVMMPVLEMHTKYLQPAKYDELITIKTTIREKPNVRINFEYEICNEQGTLLNTGSTQLVFVDMKKNRPCRAPEIFMEKIAPYFI</sequence>
<dbReference type="Proteomes" id="UP000295292">
    <property type="component" value="Unassembled WGS sequence"/>
</dbReference>
<name>A0A4R6WL08_9SPHI</name>
<protein>
    <submittedName>
        <fullName evidence="3">Acyl-CoA thioester hydrolase</fullName>
    </submittedName>
</protein>
<dbReference type="CDD" id="cd00586">
    <property type="entry name" value="4HBT"/>
    <property type="match status" value="1"/>
</dbReference>
<organism evidence="3 4">
    <name type="scientific">Sphingobacterium yanglingense</name>
    <dbReference type="NCBI Taxonomy" id="1437280"/>
    <lineage>
        <taxon>Bacteria</taxon>
        <taxon>Pseudomonadati</taxon>
        <taxon>Bacteroidota</taxon>
        <taxon>Sphingobacteriia</taxon>
        <taxon>Sphingobacteriales</taxon>
        <taxon>Sphingobacteriaceae</taxon>
        <taxon>Sphingobacterium</taxon>
    </lineage>
</organism>
<dbReference type="EMBL" id="SNYV01000004">
    <property type="protein sequence ID" value="TDQ81236.1"/>
    <property type="molecule type" value="Genomic_DNA"/>
</dbReference>
<gene>
    <name evidence="3" type="ORF">CLV99_0357</name>
</gene>
<dbReference type="GO" id="GO:0047617">
    <property type="term" value="F:fatty acyl-CoA hydrolase activity"/>
    <property type="evidence" value="ECO:0007669"/>
    <property type="project" value="TreeGrafter"/>
</dbReference>
<dbReference type="InterPro" id="IPR006684">
    <property type="entry name" value="YbgC/YbaW"/>
</dbReference>
<evidence type="ECO:0000313" key="3">
    <source>
        <dbReference type="EMBL" id="TDQ81236.1"/>
    </source>
</evidence>
<dbReference type="InterPro" id="IPR029069">
    <property type="entry name" value="HotDog_dom_sf"/>
</dbReference>
<dbReference type="SUPFAM" id="SSF54637">
    <property type="entry name" value="Thioesterase/thiol ester dehydrase-isomerase"/>
    <property type="match status" value="1"/>
</dbReference>
<dbReference type="Gene3D" id="3.10.129.10">
    <property type="entry name" value="Hotdog Thioesterase"/>
    <property type="match status" value="1"/>
</dbReference>
<dbReference type="NCBIfam" id="TIGR00051">
    <property type="entry name" value="YbgC/FadM family acyl-CoA thioesterase"/>
    <property type="match status" value="1"/>
</dbReference>
<comment type="similarity">
    <text evidence="1">Belongs to the 4-hydroxybenzoyl-CoA thioesterase family.</text>
</comment>
<comment type="caution">
    <text evidence="3">The sequence shown here is derived from an EMBL/GenBank/DDBJ whole genome shotgun (WGS) entry which is preliminary data.</text>
</comment>